<reference evidence="1 2" key="1">
    <citation type="submission" date="2014-03" db="EMBL/GenBank/DDBJ databases">
        <authorList>
            <person name="Urmite Genomes U."/>
        </authorList>
    </citation>
    <scope>NUCLEOTIDE SEQUENCE [LARGE SCALE GENOMIC DNA]</scope>
    <source>
        <strain evidence="1 2">Vm-5</strain>
    </source>
</reference>
<dbReference type="EMBL" id="CCDP010000001">
    <property type="protein sequence ID" value="CDQ39508.1"/>
    <property type="molecule type" value="Genomic_DNA"/>
</dbReference>
<proteinExistence type="predicted"/>
<organism evidence="1 2">
    <name type="scientific">Virgibacillus massiliensis</name>
    <dbReference type="NCBI Taxonomy" id="1462526"/>
    <lineage>
        <taxon>Bacteria</taxon>
        <taxon>Bacillati</taxon>
        <taxon>Bacillota</taxon>
        <taxon>Bacilli</taxon>
        <taxon>Bacillales</taxon>
        <taxon>Bacillaceae</taxon>
        <taxon>Virgibacillus</taxon>
    </lineage>
</organism>
<sequence>MDERLERTKGLLQLAGVYRKKGNERLVGQTIQLIYEELLIDYLIQQTERVQELEKDNKRLKDLNSNNLPVMRSMHEKTERYKQTLEFYADESNHEYEVTYDMADVIESEVMKDYGNKAREALKGVEG</sequence>
<dbReference type="AlphaFoldDB" id="A0A024QAH4"/>
<comment type="caution">
    <text evidence="1">The sequence shown here is derived from an EMBL/GenBank/DDBJ whole genome shotgun (WGS) entry which is preliminary data.</text>
</comment>
<keyword evidence="2" id="KW-1185">Reference proteome</keyword>
<reference evidence="2" key="2">
    <citation type="submission" date="2014-05" db="EMBL/GenBank/DDBJ databases">
        <title>Draft genome sequence of Virgibacillus massiliensis Vm-5.</title>
        <authorList>
            <person name="Khelaifia S."/>
            <person name="Croce O."/>
            <person name="Lagier J.C."/>
            <person name="Raoult D."/>
        </authorList>
    </citation>
    <scope>NUCLEOTIDE SEQUENCE [LARGE SCALE GENOMIC DNA]</scope>
    <source>
        <strain evidence="2">Vm-5</strain>
    </source>
</reference>
<dbReference type="STRING" id="1462526.BN990_01813"/>
<accession>A0A024QAH4</accession>
<gene>
    <name evidence="1" type="ORF">BN990_01813</name>
</gene>
<protein>
    <submittedName>
        <fullName evidence="1">Uncharacterized protein</fullName>
    </submittedName>
</protein>
<dbReference type="Proteomes" id="UP000028875">
    <property type="component" value="Unassembled WGS sequence"/>
</dbReference>
<dbReference type="RefSeq" id="WP_038243516.1">
    <property type="nucleotide sequence ID" value="NZ_BNER01000002.1"/>
</dbReference>
<dbReference type="OrthoDB" id="2940686at2"/>
<evidence type="ECO:0000313" key="1">
    <source>
        <dbReference type="EMBL" id="CDQ39508.1"/>
    </source>
</evidence>
<evidence type="ECO:0000313" key="2">
    <source>
        <dbReference type="Proteomes" id="UP000028875"/>
    </source>
</evidence>
<name>A0A024QAH4_9BACI</name>